<feature type="region of interest" description="Disordered" evidence="1">
    <location>
        <begin position="1"/>
        <end position="43"/>
    </location>
</feature>
<comment type="caution">
    <text evidence="2">The sequence shown here is derived from an EMBL/GenBank/DDBJ whole genome shotgun (WGS) entry which is preliminary data.</text>
</comment>
<dbReference type="AlphaFoldDB" id="A0A1V9XYM0"/>
<feature type="compositionally biased region" description="Basic residues" evidence="1">
    <location>
        <begin position="29"/>
        <end position="38"/>
    </location>
</feature>
<organism evidence="2 3">
    <name type="scientific">Tropilaelaps mercedesae</name>
    <dbReference type="NCBI Taxonomy" id="418985"/>
    <lineage>
        <taxon>Eukaryota</taxon>
        <taxon>Metazoa</taxon>
        <taxon>Ecdysozoa</taxon>
        <taxon>Arthropoda</taxon>
        <taxon>Chelicerata</taxon>
        <taxon>Arachnida</taxon>
        <taxon>Acari</taxon>
        <taxon>Parasitiformes</taxon>
        <taxon>Mesostigmata</taxon>
        <taxon>Gamasina</taxon>
        <taxon>Dermanyssoidea</taxon>
        <taxon>Laelapidae</taxon>
        <taxon>Tropilaelaps</taxon>
    </lineage>
</organism>
<gene>
    <name evidence="2" type="ORF">BIW11_06306</name>
</gene>
<evidence type="ECO:0000313" key="3">
    <source>
        <dbReference type="Proteomes" id="UP000192247"/>
    </source>
</evidence>
<reference evidence="2 3" key="1">
    <citation type="journal article" date="2017" name="Gigascience">
        <title>Draft genome of the honey bee ectoparasitic mite, Tropilaelaps mercedesae, is shaped by the parasitic life history.</title>
        <authorList>
            <person name="Dong X."/>
            <person name="Armstrong S.D."/>
            <person name="Xia D."/>
            <person name="Makepeace B.L."/>
            <person name="Darby A.C."/>
            <person name="Kadowaki T."/>
        </authorList>
    </citation>
    <scope>NUCLEOTIDE SEQUENCE [LARGE SCALE GENOMIC DNA]</scope>
    <source>
        <strain evidence="2">Wuxi-XJTLU</strain>
    </source>
</reference>
<evidence type="ECO:0000313" key="2">
    <source>
        <dbReference type="EMBL" id="OQR78595.1"/>
    </source>
</evidence>
<accession>A0A1V9XYM0</accession>
<dbReference type="InParanoid" id="A0A1V9XYM0"/>
<dbReference type="Proteomes" id="UP000192247">
    <property type="component" value="Unassembled WGS sequence"/>
</dbReference>
<name>A0A1V9XYM0_9ACAR</name>
<evidence type="ECO:0000256" key="1">
    <source>
        <dbReference type="SAM" id="MobiDB-lite"/>
    </source>
</evidence>
<protein>
    <submittedName>
        <fullName evidence="2">Uncharacterized protein</fullName>
    </submittedName>
</protein>
<proteinExistence type="predicted"/>
<dbReference type="EMBL" id="MNPL01002040">
    <property type="protein sequence ID" value="OQR78595.1"/>
    <property type="molecule type" value="Genomic_DNA"/>
</dbReference>
<keyword evidence="3" id="KW-1185">Reference proteome</keyword>
<sequence length="220" mass="24880">MQSAANREIPENEAAAQSRPRMMSAQRFAQKHRRKKEKARTESRKDIALVLRAPITLGHAAPGENPQPYVPVIYSAASTLSDRPAIFSYLQRLPHQYQEPFQFQSIPGFLGGPVIPNPTRNAIAIASGIEINHHNNPHKEKPVRSRLNRFFKKRAGHLSGSNGLISGHTHDNISHKKSFHLKFFHLPFLSIDFDSKIYKDESLVADIGRRTGRQSFIFSQ</sequence>
<dbReference type="OrthoDB" id="10612623at2759"/>